<dbReference type="Pfam" id="PF00229">
    <property type="entry name" value="TNF"/>
    <property type="match status" value="1"/>
</dbReference>
<dbReference type="EMBL" id="JAUZQC010000018">
    <property type="protein sequence ID" value="KAK5854561.1"/>
    <property type="molecule type" value="Genomic_DNA"/>
</dbReference>
<evidence type="ECO:0000256" key="1">
    <source>
        <dbReference type="ARBA" id="ARBA00004370"/>
    </source>
</evidence>
<dbReference type="SUPFAM" id="SSF49842">
    <property type="entry name" value="TNF-like"/>
    <property type="match status" value="1"/>
</dbReference>
<evidence type="ECO:0000259" key="6">
    <source>
        <dbReference type="PROSITE" id="PS50049"/>
    </source>
</evidence>
<dbReference type="SMART" id="SM00207">
    <property type="entry name" value="TNF"/>
    <property type="match status" value="1"/>
</dbReference>
<dbReference type="InterPro" id="IPR008983">
    <property type="entry name" value="Tumour_necrosis_fac-like_dom"/>
</dbReference>
<evidence type="ECO:0000256" key="5">
    <source>
        <dbReference type="SAM" id="Phobius"/>
    </source>
</evidence>
<dbReference type="GO" id="GO:0005125">
    <property type="term" value="F:cytokine activity"/>
    <property type="evidence" value="ECO:0007669"/>
    <property type="project" value="UniProtKB-KW"/>
</dbReference>
<keyword evidence="3" id="KW-0202">Cytokine</keyword>
<sequence length="238" mass="26653">MEDECKVRLEATVEPTAREQVKPWLKLTTALVVFTLCLASAAAAVLLSDRQSKGPGQDENTFDLRHTLRQIPNMKAAIHLVGKYNSERQNSIEWKDEGDQTHSQGGLKLKDNEIEIPRRGLYFVYSQASFHVNCISSGAEKGLSQPLVHLSHIVQHWSKSFDQADEDSYHTILHSLRTACQMKPSSDSGDKGSWYSTVNVGAVFNLRTGDRLKTVTEEKMLPNLEEGEGDTFFGVFEL</sequence>
<feature type="transmembrane region" description="Helical" evidence="5">
    <location>
        <begin position="24"/>
        <end position="47"/>
    </location>
</feature>
<accession>A0AAN8A9A8</accession>
<dbReference type="GO" id="GO:0006955">
    <property type="term" value="P:immune response"/>
    <property type="evidence" value="ECO:0007669"/>
    <property type="project" value="InterPro"/>
</dbReference>
<keyword evidence="5" id="KW-1133">Transmembrane helix</keyword>
<proteinExistence type="inferred from homology"/>
<dbReference type="GO" id="GO:0005164">
    <property type="term" value="F:tumor necrosis factor receptor binding"/>
    <property type="evidence" value="ECO:0007669"/>
    <property type="project" value="InterPro"/>
</dbReference>
<comment type="subcellular location">
    <subcellularLocation>
        <location evidence="1">Membrane</location>
    </subcellularLocation>
</comment>
<dbReference type="PANTHER" id="PTHR11471:SF23">
    <property type="entry name" value="TUMOR NECROSIS FACTOR"/>
    <property type="match status" value="1"/>
</dbReference>
<evidence type="ECO:0000313" key="7">
    <source>
        <dbReference type="EMBL" id="KAK5854561.1"/>
    </source>
</evidence>
<dbReference type="AlphaFoldDB" id="A0AAN8A9A8"/>
<dbReference type="Proteomes" id="UP001346869">
    <property type="component" value="Unassembled WGS sequence"/>
</dbReference>
<dbReference type="PROSITE" id="PS50049">
    <property type="entry name" value="THD_2"/>
    <property type="match status" value="1"/>
</dbReference>
<comment type="caution">
    <text evidence="7">The sequence shown here is derived from an EMBL/GenBank/DDBJ whole genome shotgun (WGS) entry which is preliminary data.</text>
</comment>
<dbReference type="CDD" id="cd00184">
    <property type="entry name" value="TNF"/>
    <property type="match status" value="1"/>
</dbReference>
<feature type="domain" description="THD" evidence="6">
    <location>
        <begin position="76"/>
        <end position="238"/>
    </location>
</feature>
<dbReference type="InterPro" id="IPR006052">
    <property type="entry name" value="TNF_dom"/>
</dbReference>
<keyword evidence="8" id="KW-1185">Reference proteome</keyword>
<reference evidence="7 8" key="1">
    <citation type="journal article" date="2023" name="Genes (Basel)">
        <title>Chromosome-Level Genome Assembly and Circadian Gene Repertoire of the Patagonia Blennie Eleginops maclovinus-The Closest Ancestral Proxy of Antarctic Cryonotothenioids.</title>
        <authorList>
            <person name="Cheng C.C."/>
            <person name="Rivera-Colon A.G."/>
            <person name="Minhas B.F."/>
            <person name="Wilson L."/>
            <person name="Rayamajhi N."/>
            <person name="Vargas-Chacoff L."/>
            <person name="Catchen J.M."/>
        </authorList>
    </citation>
    <scope>NUCLEOTIDE SEQUENCE [LARGE SCALE GENOMIC DNA]</scope>
    <source>
        <strain evidence="7">JMC-PN-2008</strain>
    </source>
</reference>
<gene>
    <name evidence="7" type="ORF">PBY51_004747</name>
</gene>
<dbReference type="PANTHER" id="PTHR11471">
    <property type="entry name" value="TUMOR NECROSIS FACTOR FAMILY MEMBER"/>
    <property type="match status" value="1"/>
</dbReference>
<protein>
    <recommendedName>
        <fullName evidence="6">THD domain-containing protein</fullName>
    </recommendedName>
</protein>
<evidence type="ECO:0000256" key="2">
    <source>
        <dbReference type="ARBA" id="ARBA00008670"/>
    </source>
</evidence>
<dbReference type="GO" id="GO:0005615">
    <property type="term" value="C:extracellular space"/>
    <property type="evidence" value="ECO:0007669"/>
    <property type="project" value="UniProtKB-KW"/>
</dbReference>
<keyword evidence="5" id="KW-0812">Transmembrane</keyword>
<keyword evidence="4 5" id="KW-0472">Membrane</keyword>
<dbReference type="Gene3D" id="2.60.120.40">
    <property type="match status" value="1"/>
</dbReference>
<organism evidence="7 8">
    <name type="scientific">Eleginops maclovinus</name>
    <name type="common">Patagonian blennie</name>
    <name type="synonym">Eleginus maclovinus</name>
    <dbReference type="NCBI Taxonomy" id="56733"/>
    <lineage>
        <taxon>Eukaryota</taxon>
        <taxon>Metazoa</taxon>
        <taxon>Chordata</taxon>
        <taxon>Craniata</taxon>
        <taxon>Vertebrata</taxon>
        <taxon>Euteleostomi</taxon>
        <taxon>Actinopterygii</taxon>
        <taxon>Neopterygii</taxon>
        <taxon>Teleostei</taxon>
        <taxon>Neoteleostei</taxon>
        <taxon>Acanthomorphata</taxon>
        <taxon>Eupercaria</taxon>
        <taxon>Perciformes</taxon>
        <taxon>Notothenioidei</taxon>
        <taxon>Eleginopidae</taxon>
        <taxon>Eleginops</taxon>
    </lineage>
</organism>
<evidence type="ECO:0000256" key="3">
    <source>
        <dbReference type="ARBA" id="ARBA00022514"/>
    </source>
</evidence>
<comment type="similarity">
    <text evidence="2">Belongs to the tumor necrosis factor family.</text>
</comment>
<dbReference type="GO" id="GO:0016020">
    <property type="term" value="C:membrane"/>
    <property type="evidence" value="ECO:0007669"/>
    <property type="project" value="UniProtKB-SubCell"/>
</dbReference>
<evidence type="ECO:0000256" key="4">
    <source>
        <dbReference type="ARBA" id="ARBA00023136"/>
    </source>
</evidence>
<reference evidence="7 8" key="2">
    <citation type="journal article" date="2023" name="Mol. Biol. Evol.">
        <title>Genomics of Secondarily Temperate Adaptation in the Only Non-Antarctic Icefish.</title>
        <authorList>
            <person name="Rivera-Colon A.G."/>
            <person name="Rayamajhi N."/>
            <person name="Minhas B.F."/>
            <person name="Madrigal G."/>
            <person name="Bilyk K.T."/>
            <person name="Yoon V."/>
            <person name="Hune M."/>
            <person name="Gregory S."/>
            <person name="Cheng C.H.C."/>
            <person name="Catchen J.M."/>
        </authorList>
    </citation>
    <scope>NUCLEOTIDE SEQUENCE [LARGE SCALE GENOMIC DNA]</scope>
    <source>
        <strain evidence="7">JMC-PN-2008</strain>
    </source>
</reference>
<name>A0AAN8A9A8_ELEMC</name>
<evidence type="ECO:0000313" key="8">
    <source>
        <dbReference type="Proteomes" id="UP001346869"/>
    </source>
</evidence>